<organism evidence="1 2">
    <name type="scientific">Trichophyton tonsurans (strain CBS 112818)</name>
    <name type="common">Scalp ringworm fungus</name>
    <dbReference type="NCBI Taxonomy" id="647933"/>
    <lineage>
        <taxon>Eukaryota</taxon>
        <taxon>Fungi</taxon>
        <taxon>Dikarya</taxon>
        <taxon>Ascomycota</taxon>
        <taxon>Pezizomycotina</taxon>
        <taxon>Eurotiomycetes</taxon>
        <taxon>Eurotiomycetidae</taxon>
        <taxon>Onygenales</taxon>
        <taxon>Arthrodermataceae</taxon>
        <taxon>Trichophyton</taxon>
    </lineage>
</organism>
<accession>F2S1D9</accession>
<evidence type="ECO:0000313" key="1">
    <source>
        <dbReference type="EMBL" id="EGD97388.1"/>
    </source>
</evidence>
<sequence>MTASQITESTYGVEYWAIAVLSAVGDKARLVSFKEFHVLFDAWPKTTKKVERPKSRRYDLTLDRYYKNPEQKTPYFG</sequence>
<evidence type="ECO:0000313" key="2">
    <source>
        <dbReference type="Proteomes" id="UP000009172"/>
    </source>
</evidence>
<proteinExistence type="predicted"/>
<keyword evidence="2" id="KW-1185">Reference proteome</keyword>
<dbReference type="Proteomes" id="UP000009172">
    <property type="component" value="Unassembled WGS sequence"/>
</dbReference>
<dbReference type="HOGENOM" id="CLU_2639882_0_0_1"/>
<protein>
    <submittedName>
        <fullName evidence="1">Uncharacterized protein</fullName>
    </submittedName>
</protein>
<reference evidence="2" key="1">
    <citation type="journal article" date="2012" name="MBio">
        <title>Comparative genome analysis of Trichophyton rubrum and related dermatophytes reveals candidate genes involved in infection.</title>
        <authorList>
            <person name="Martinez D.A."/>
            <person name="Oliver B.G."/>
            <person name="Graeser Y."/>
            <person name="Goldberg J.M."/>
            <person name="Li W."/>
            <person name="Martinez-Rossi N.M."/>
            <person name="Monod M."/>
            <person name="Shelest E."/>
            <person name="Barton R.C."/>
            <person name="Birch E."/>
            <person name="Brakhage A.A."/>
            <person name="Chen Z."/>
            <person name="Gurr S.J."/>
            <person name="Heiman D."/>
            <person name="Heitman J."/>
            <person name="Kosti I."/>
            <person name="Rossi A."/>
            <person name="Saif S."/>
            <person name="Samalova M."/>
            <person name="Saunders C.W."/>
            <person name="Shea T."/>
            <person name="Summerbell R.C."/>
            <person name="Xu J."/>
            <person name="Young S."/>
            <person name="Zeng Q."/>
            <person name="Birren B.W."/>
            <person name="Cuomo C.A."/>
            <person name="White T.C."/>
        </authorList>
    </citation>
    <scope>NUCLEOTIDE SEQUENCE [LARGE SCALE GENOMIC DNA]</scope>
    <source>
        <strain evidence="2">CBS 112818</strain>
    </source>
</reference>
<dbReference type="EMBL" id="GG698501">
    <property type="protein sequence ID" value="EGD97388.1"/>
    <property type="molecule type" value="Genomic_DNA"/>
</dbReference>
<name>F2S1D9_TRIT1</name>
<dbReference type="AlphaFoldDB" id="F2S1D9"/>
<gene>
    <name evidence="1" type="ORF">TESG_04799</name>
</gene>